<organism evidence="1 2">
    <name type="scientific">Streptomyces scopuliridis RB72</name>
    <dbReference type="NCBI Taxonomy" id="1440053"/>
    <lineage>
        <taxon>Bacteria</taxon>
        <taxon>Bacillati</taxon>
        <taxon>Actinomycetota</taxon>
        <taxon>Actinomycetes</taxon>
        <taxon>Kitasatosporales</taxon>
        <taxon>Streptomycetaceae</taxon>
        <taxon>Streptomyces</taxon>
    </lineage>
</organism>
<reference evidence="1 2" key="1">
    <citation type="submission" date="2013-12" db="EMBL/GenBank/DDBJ databases">
        <title>Annotated genome of Streptomyces scopuliridis.</title>
        <authorList>
            <person name="Olson J.B."/>
        </authorList>
    </citation>
    <scope>NUCLEOTIDE SEQUENCE [LARGE SCALE GENOMIC DNA]</scope>
    <source>
        <strain evidence="1 2">RB72</strain>
    </source>
</reference>
<protein>
    <submittedName>
        <fullName evidence="1">Uncharacterized protein</fullName>
    </submittedName>
</protein>
<evidence type="ECO:0000313" key="1">
    <source>
        <dbReference type="EMBL" id="PVE13512.1"/>
    </source>
</evidence>
<dbReference type="STRING" id="1440053.GCA_000718095_03787"/>
<dbReference type="AlphaFoldDB" id="A0A2T7TEE8"/>
<dbReference type="EMBL" id="AZSP01000027">
    <property type="protein sequence ID" value="PVE13512.1"/>
    <property type="molecule type" value="Genomic_DNA"/>
</dbReference>
<keyword evidence="2" id="KW-1185">Reference proteome</keyword>
<evidence type="ECO:0000313" key="2">
    <source>
        <dbReference type="Proteomes" id="UP000245992"/>
    </source>
</evidence>
<name>A0A2T7TEE8_9ACTN</name>
<comment type="caution">
    <text evidence="1">The sequence shown here is derived from an EMBL/GenBank/DDBJ whole genome shotgun (WGS) entry which is preliminary data.</text>
</comment>
<dbReference type="Proteomes" id="UP000245992">
    <property type="component" value="Unassembled WGS sequence"/>
</dbReference>
<gene>
    <name evidence="1" type="ORF">Y717_17980</name>
</gene>
<proteinExistence type="predicted"/>
<sequence length="29" mass="3482">MWRFRERTNRDHYAEIYPAEFAIPPNGGS</sequence>
<accession>A0A2T7TEE8</accession>